<dbReference type="EnsemblPlants" id="Bo4g100080.1">
    <property type="protein sequence ID" value="Bo4g100080.1"/>
    <property type="gene ID" value="Bo4g100080"/>
</dbReference>
<dbReference type="Proteomes" id="UP000032141">
    <property type="component" value="Chromosome C4"/>
</dbReference>
<protein>
    <recommendedName>
        <fullName evidence="1">Reverse transcriptase zinc-binding domain-containing protein</fullName>
    </recommendedName>
</protein>
<evidence type="ECO:0000313" key="2">
    <source>
        <dbReference type="EnsemblPlants" id="Bo4g100080.1"/>
    </source>
</evidence>
<dbReference type="Gramene" id="Bo4g100080.1">
    <property type="protein sequence ID" value="Bo4g100080.1"/>
    <property type="gene ID" value="Bo4g100080"/>
</dbReference>
<evidence type="ECO:0000313" key="3">
    <source>
        <dbReference type="Proteomes" id="UP000032141"/>
    </source>
</evidence>
<dbReference type="HOGENOM" id="CLU_1317056_0_0_1"/>
<dbReference type="Pfam" id="PF13966">
    <property type="entry name" value="zf-RVT"/>
    <property type="match status" value="1"/>
</dbReference>
<dbReference type="AlphaFoldDB" id="A0A0D3BWD4"/>
<reference evidence="2" key="2">
    <citation type="submission" date="2015-03" db="UniProtKB">
        <authorList>
            <consortium name="EnsemblPlants"/>
        </authorList>
    </citation>
    <scope>IDENTIFICATION</scope>
</reference>
<name>A0A0D3BWD4_BRAOL</name>
<proteinExistence type="predicted"/>
<feature type="domain" description="Reverse transcriptase zinc-binding" evidence="1">
    <location>
        <begin position="5"/>
        <end position="40"/>
    </location>
</feature>
<dbReference type="eggNOG" id="KOG1075">
    <property type="taxonomic scope" value="Eukaryota"/>
</dbReference>
<reference evidence="2 3" key="1">
    <citation type="journal article" date="2014" name="Genome Biol.">
        <title>Transcriptome and methylome profiling reveals relics of genome dominance in the mesopolyploid Brassica oleracea.</title>
        <authorList>
            <person name="Parkin I.A."/>
            <person name="Koh C."/>
            <person name="Tang H."/>
            <person name="Robinson S.J."/>
            <person name="Kagale S."/>
            <person name="Clarke W.E."/>
            <person name="Town C.D."/>
            <person name="Nixon J."/>
            <person name="Krishnakumar V."/>
            <person name="Bidwell S.L."/>
            <person name="Denoeud F."/>
            <person name="Belcram H."/>
            <person name="Links M.G."/>
            <person name="Just J."/>
            <person name="Clarke C."/>
            <person name="Bender T."/>
            <person name="Huebert T."/>
            <person name="Mason A.S."/>
            <person name="Pires J.C."/>
            <person name="Barker G."/>
            <person name="Moore J."/>
            <person name="Walley P.G."/>
            <person name="Manoli S."/>
            <person name="Batley J."/>
            <person name="Edwards D."/>
            <person name="Nelson M.N."/>
            <person name="Wang X."/>
            <person name="Paterson A.H."/>
            <person name="King G."/>
            <person name="Bancroft I."/>
            <person name="Chalhoub B."/>
            <person name="Sharpe A.G."/>
        </authorList>
    </citation>
    <scope>NUCLEOTIDE SEQUENCE</scope>
    <source>
        <strain evidence="2 3">cv. TO1000</strain>
    </source>
</reference>
<evidence type="ECO:0000259" key="1">
    <source>
        <dbReference type="Pfam" id="PF13966"/>
    </source>
</evidence>
<organism evidence="2 3">
    <name type="scientific">Brassica oleracea var. oleracea</name>
    <dbReference type="NCBI Taxonomy" id="109376"/>
    <lineage>
        <taxon>Eukaryota</taxon>
        <taxon>Viridiplantae</taxon>
        <taxon>Streptophyta</taxon>
        <taxon>Embryophyta</taxon>
        <taxon>Tracheophyta</taxon>
        <taxon>Spermatophyta</taxon>
        <taxon>Magnoliopsida</taxon>
        <taxon>eudicotyledons</taxon>
        <taxon>Gunneridae</taxon>
        <taxon>Pentapetalae</taxon>
        <taxon>rosids</taxon>
        <taxon>malvids</taxon>
        <taxon>Brassicales</taxon>
        <taxon>Brassicaceae</taxon>
        <taxon>Brassiceae</taxon>
        <taxon>Brassica</taxon>
    </lineage>
</organism>
<sequence>MGFWLHHWGLATATDCLLCANHMESRDHLYFECAFSWELWSIFAGRLGLTPARDWEGSLNQLQNLTGNKFWKRILLLYWQATIYWTWMERNCRLHRNTTRTVASMFPLIDRQMKEKILSVRDSNPASSSSLMQGCRLESELQGNMPGIDLLRSRNFNASGITISDPCSISYSSRSSSGSSITITHHSSWRHKDLASFRFTGARQSHRFD</sequence>
<keyword evidence="3" id="KW-1185">Reference proteome</keyword>
<dbReference type="InterPro" id="IPR026960">
    <property type="entry name" value="RVT-Znf"/>
</dbReference>
<accession>A0A0D3BWD4</accession>